<organism evidence="9 10">
    <name type="scientific">Funneliformis geosporum</name>
    <dbReference type="NCBI Taxonomy" id="1117311"/>
    <lineage>
        <taxon>Eukaryota</taxon>
        <taxon>Fungi</taxon>
        <taxon>Fungi incertae sedis</taxon>
        <taxon>Mucoromycota</taxon>
        <taxon>Glomeromycotina</taxon>
        <taxon>Glomeromycetes</taxon>
        <taxon>Glomerales</taxon>
        <taxon>Glomeraceae</taxon>
        <taxon>Funneliformis</taxon>
    </lineage>
</organism>
<keyword evidence="6" id="KW-0799">Topoisomerase</keyword>
<evidence type="ECO:0000256" key="4">
    <source>
        <dbReference type="ARBA" id="ARBA00022741"/>
    </source>
</evidence>
<dbReference type="GO" id="GO:0000712">
    <property type="term" value="P:resolution of meiotic recombination intermediates"/>
    <property type="evidence" value="ECO:0007669"/>
    <property type="project" value="TreeGrafter"/>
</dbReference>
<dbReference type="Proteomes" id="UP001153678">
    <property type="component" value="Unassembled WGS sequence"/>
</dbReference>
<dbReference type="InterPro" id="IPR018522">
    <property type="entry name" value="TopoIIA_CS"/>
</dbReference>
<feature type="non-terminal residue" evidence="9">
    <location>
        <position position="47"/>
    </location>
</feature>
<evidence type="ECO:0000256" key="6">
    <source>
        <dbReference type="ARBA" id="ARBA00023029"/>
    </source>
</evidence>
<name>A0A9W4TA28_9GLOM</name>
<evidence type="ECO:0000256" key="3">
    <source>
        <dbReference type="ARBA" id="ARBA00012895"/>
    </source>
</evidence>
<dbReference type="EC" id="5.6.2.2" evidence="3"/>
<dbReference type="InterPro" id="IPR050634">
    <property type="entry name" value="DNA_Topoisomerase_II"/>
</dbReference>
<comment type="caution">
    <text evidence="9">The sequence shown here is derived from an EMBL/GenBank/DDBJ whole genome shotgun (WGS) entry which is preliminary data.</text>
</comment>
<evidence type="ECO:0000256" key="1">
    <source>
        <dbReference type="ARBA" id="ARBA00000185"/>
    </source>
</evidence>
<comment type="cofactor">
    <cofactor evidence="2">
        <name>Mg(2+)</name>
        <dbReference type="ChEBI" id="CHEBI:18420"/>
    </cofactor>
</comment>
<gene>
    <name evidence="9" type="ORF">FWILDA_LOCUS18032</name>
</gene>
<accession>A0A9W4TA28</accession>
<evidence type="ECO:0000313" key="9">
    <source>
        <dbReference type="EMBL" id="CAI2197348.1"/>
    </source>
</evidence>
<dbReference type="GO" id="GO:0003918">
    <property type="term" value="F:DNA topoisomerase type II (double strand cut, ATP-hydrolyzing) activity"/>
    <property type="evidence" value="ECO:0007669"/>
    <property type="project" value="UniProtKB-EC"/>
</dbReference>
<dbReference type="OrthoDB" id="3263287at2759"/>
<dbReference type="GO" id="GO:0005524">
    <property type="term" value="F:ATP binding"/>
    <property type="evidence" value="ECO:0007669"/>
    <property type="project" value="UniProtKB-KW"/>
</dbReference>
<keyword evidence="4" id="KW-0547">Nucleotide-binding</keyword>
<dbReference type="AlphaFoldDB" id="A0A9W4TA28"/>
<evidence type="ECO:0000256" key="7">
    <source>
        <dbReference type="ARBA" id="ARBA00023125"/>
    </source>
</evidence>
<dbReference type="SUPFAM" id="SSF56719">
    <property type="entry name" value="Type II DNA topoisomerase"/>
    <property type="match status" value="1"/>
</dbReference>
<dbReference type="GO" id="GO:0005634">
    <property type="term" value="C:nucleus"/>
    <property type="evidence" value="ECO:0007669"/>
    <property type="project" value="TreeGrafter"/>
</dbReference>
<dbReference type="Gene3D" id="3.40.50.670">
    <property type="match status" value="1"/>
</dbReference>
<comment type="catalytic activity">
    <reaction evidence="1">
        <text>ATP-dependent breakage, passage and rejoining of double-stranded DNA.</text>
        <dbReference type="EC" id="5.6.2.2"/>
    </reaction>
</comment>
<sequence length="47" mass="4871">SGGRNAKDCTLVLTEGDSAKTLTVAGLSEVGRDNYGIFPLRITGTSE</sequence>
<dbReference type="PROSITE" id="PS00177">
    <property type="entry name" value="TOPOISOMERASE_II"/>
    <property type="match status" value="1"/>
</dbReference>
<evidence type="ECO:0000256" key="8">
    <source>
        <dbReference type="ARBA" id="ARBA00023235"/>
    </source>
</evidence>
<dbReference type="GO" id="GO:0000819">
    <property type="term" value="P:sister chromatid segregation"/>
    <property type="evidence" value="ECO:0007669"/>
    <property type="project" value="TreeGrafter"/>
</dbReference>
<reference evidence="9" key="1">
    <citation type="submission" date="2022-08" db="EMBL/GenBank/DDBJ databases">
        <authorList>
            <person name="Kallberg Y."/>
            <person name="Tangrot J."/>
            <person name="Rosling A."/>
        </authorList>
    </citation>
    <scope>NUCLEOTIDE SEQUENCE</scope>
    <source>
        <strain evidence="9">Wild A</strain>
    </source>
</reference>
<dbReference type="GO" id="GO:0006265">
    <property type="term" value="P:DNA topological change"/>
    <property type="evidence" value="ECO:0007669"/>
    <property type="project" value="InterPro"/>
</dbReference>
<protein>
    <recommendedName>
        <fullName evidence="3">DNA topoisomerase (ATP-hydrolyzing)</fullName>
        <ecNumber evidence="3">5.6.2.2</ecNumber>
    </recommendedName>
</protein>
<dbReference type="GO" id="GO:0003677">
    <property type="term" value="F:DNA binding"/>
    <property type="evidence" value="ECO:0007669"/>
    <property type="project" value="UniProtKB-KW"/>
</dbReference>
<evidence type="ECO:0000313" key="10">
    <source>
        <dbReference type="Proteomes" id="UP001153678"/>
    </source>
</evidence>
<keyword evidence="8" id="KW-0413">Isomerase</keyword>
<feature type="non-terminal residue" evidence="9">
    <location>
        <position position="1"/>
    </location>
</feature>
<keyword evidence="7" id="KW-0238">DNA-binding</keyword>
<dbReference type="InterPro" id="IPR013759">
    <property type="entry name" value="Topo_IIA_B_C"/>
</dbReference>
<keyword evidence="5" id="KW-0067">ATP-binding</keyword>
<dbReference type="InterPro" id="IPR013760">
    <property type="entry name" value="Topo_IIA-like_dom_sf"/>
</dbReference>
<dbReference type="PANTHER" id="PTHR10169">
    <property type="entry name" value="DNA TOPOISOMERASE/GYRASE"/>
    <property type="match status" value="1"/>
</dbReference>
<evidence type="ECO:0000256" key="2">
    <source>
        <dbReference type="ARBA" id="ARBA00001946"/>
    </source>
</evidence>
<dbReference type="EMBL" id="CAMKVN010016139">
    <property type="protein sequence ID" value="CAI2197348.1"/>
    <property type="molecule type" value="Genomic_DNA"/>
</dbReference>
<proteinExistence type="predicted"/>
<evidence type="ECO:0000256" key="5">
    <source>
        <dbReference type="ARBA" id="ARBA00022840"/>
    </source>
</evidence>
<keyword evidence="10" id="KW-1185">Reference proteome</keyword>
<dbReference type="PANTHER" id="PTHR10169:SF38">
    <property type="entry name" value="DNA TOPOISOMERASE 2"/>
    <property type="match status" value="1"/>
</dbReference>